<accession>A0ABR0PDH5</accession>
<evidence type="ECO:0000313" key="2">
    <source>
        <dbReference type="Proteomes" id="UP001358586"/>
    </source>
</evidence>
<reference evidence="1 2" key="1">
    <citation type="submission" date="2023-03" db="EMBL/GenBank/DDBJ databases">
        <title>WGS of Gossypium arboreum.</title>
        <authorList>
            <person name="Yu D."/>
        </authorList>
    </citation>
    <scope>NUCLEOTIDE SEQUENCE [LARGE SCALE GENOMIC DNA]</scope>
    <source>
        <tissue evidence="1">Leaf</tissue>
    </source>
</reference>
<protein>
    <submittedName>
        <fullName evidence="1">Uncharacterized protein</fullName>
    </submittedName>
</protein>
<keyword evidence="2" id="KW-1185">Reference proteome</keyword>
<dbReference type="Proteomes" id="UP001358586">
    <property type="component" value="Chromosome 7"/>
</dbReference>
<sequence length="69" mass="7923">MIRKYTKTPQCVLRVVDTCENLLPKDSNFHLTAKQRLRGTGFGNLLKLTRPSKHILPLITKIADQYDVN</sequence>
<organism evidence="1 2">
    <name type="scientific">Gossypium arboreum</name>
    <name type="common">Tree cotton</name>
    <name type="synonym">Gossypium nanking</name>
    <dbReference type="NCBI Taxonomy" id="29729"/>
    <lineage>
        <taxon>Eukaryota</taxon>
        <taxon>Viridiplantae</taxon>
        <taxon>Streptophyta</taxon>
        <taxon>Embryophyta</taxon>
        <taxon>Tracheophyta</taxon>
        <taxon>Spermatophyta</taxon>
        <taxon>Magnoliopsida</taxon>
        <taxon>eudicotyledons</taxon>
        <taxon>Gunneridae</taxon>
        <taxon>Pentapetalae</taxon>
        <taxon>rosids</taxon>
        <taxon>malvids</taxon>
        <taxon>Malvales</taxon>
        <taxon>Malvaceae</taxon>
        <taxon>Malvoideae</taxon>
        <taxon>Gossypium</taxon>
    </lineage>
</organism>
<comment type="caution">
    <text evidence="1">The sequence shown here is derived from an EMBL/GenBank/DDBJ whole genome shotgun (WGS) entry which is preliminary data.</text>
</comment>
<proteinExistence type="predicted"/>
<dbReference type="EMBL" id="JARKNE010000007">
    <property type="protein sequence ID" value="KAK5819230.1"/>
    <property type="molecule type" value="Genomic_DNA"/>
</dbReference>
<evidence type="ECO:0000313" key="1">
    <source>
        <dbReference type="EMBL" id="KAK5819230.1"/>
    </source>
</evidence>
<name>A0ABR0PDH5_GOSAR</name>
<gene>
    <name evidence="1" type="ORF">PVK06_024203</name>
</gene>